<evidence type="ECO:0000313" key="4">
    <source>
        <dbReference type="Proteomes" id="UP000604825"/>
    </source>
</evidence>
<feature type="transmembrane region" description="Helical" evidence="2">
    <location>
        <begin position="141"/>
        <end position="161"/>
    </location>
</feature>
<reference evidence="3" key="1">
    <citation type="submission" date="2020-10" db="EMBL/GenBank/DDBJ databases">
        <authorList>
            <person name="Han B."/>
            <person name="Lu T."/>
            <person name="Zhao Q."/>
            <person name="Huang X."/>
            <person name="Zhao Y."/>
        </authorList>
    </citation>
    <scope>NUCLEOTIDE SEQUENCE</scope>
</reference>
<dbReference type="EMBL" id="CAJGYO010000005">
    <property type="protein sequence ID" value="CAD6231413.1"/>
    <property type="molecule type" value="Genomic_DNA"/>
</dbReference>
<feature type="region of interest" description="Disordered" evidence="1">
    <location>
        <begin position="84"/>
        <end position="105"/>
    </location>
</feature>
<feature type="transmembrane region" description="Helical" evidence="2">
    <location>
        <begin position="57"/>
        <end position="82"/>
    </location>
</feature>
<accession>A0A811P3H9</accession>
<keyword evidence="2" id="KW-1133">Transmembrane helix</keyword>
<keyword evidence="4" id="KW-1185">Reference proteome</keyword>
<keyword evidence="2" id="KW-0472">Membrane</keyword>
<organism evidence="3 4">
    <name type="scientific">Miscanthus lutarioriparius</name>
    <dbReference type="NCBI Taxonomy" id="422564"/>
    <lineage>
        <taxon>Eukaryota</taxon>
        <taxon>Viridiplantae</taxon>
        <taxon>Streptophyta</taxon>
        <taxon>Embryophyta</taxon>
        <taxon>Tracheophyta</taxon>
        <taxon>Spermatophyta</taxon>
        <taxon>Magnoliopsida</taxon>
        <taxon>Liliopsida</taxon>
        <taxon>Poales</taxon>
        <taxon>Poaceae</taxon>
        <taxon>PACMAD clade</taxon>
        <taxon>Panicoideae</taxon>
        <taxon>Andropogonodae</taxon>
        <taxon>Andropogoneae</taxon>
        <taxon>Saccharinae</taxon>
        <taxon>Miscanthus</taxon>
    </lineage>
</organism>
<keyword evidence="2" id="KW-0812">Transmembrane</keyword>
<dbReference type="Proteomes" id="UP000604825">
    <property type="component" value="Unassembled WGS sequence"/>
</dbReference>
<feature type="transmembrane region" description="Helical" evidence="2">
    <location>
        <begin position="24"/>
        <end position="45"/>
    </location>
</feature>
<name>A0A811P3H9_9POAL</name>
<evidence type="ECO:0000256" key="1">
    <source>
        <dbReference type="SAM" id="MobiDB-lite"/>
    </source>
</evidence>
<gene>
    <name evidence="3" type="ORF">NCGR_LOCUS21510</name>
</gene>
<evidence type="ECO:0000256" key="2">
    <source>
        <dbReference type="SAM" id="Phobius"/>
    </source>
</evidence>
<evidence type="ECO:0000313" key="3">
    <source>
        <dbReference type="EMBL" id="CAD6231413.1"/>
    </source>
</evidence>
<proteinExistence type="predicted"/>
<sequence>MAAAAGLQDQQTEWLDDYLVKDRLLMYFTKASATTLPVLVAFLSLTLGEKKEQEHVKIAFCAVSLLALLVITVPLACSIGFAGRSDSGRRRSGSHSGRRCQGEVHAAPVTRRTSPTFLILTVVILAVLLNPAYVAPTSPGLLLSFLLVGITVYTVETEPLLRWRNVLDHKHATDYTFVFNVSSEALRLVSSTLRQSQERPAEAR</sequence>
<comment type="caution">
    <text evidence="3">The sequence shown here is derived from an EMBL/GenBank/DDBJ whole genome shotgun (WGS) entry which is preliminary data.</text>
</comment>
<protein>
    <submittedName>
        <fullName evidence="3">Uncharacterized protein</fullName>
    </submittedName>
</protein>
<dbReference type="AlphaFoldDB" id="A0A811P3H9"/>